<feature type="region of interest" description="Disordered" evidence="6">
    <location>
        <begin position="860"/>
        <end position="884"/>
    </location>
</feature>
<dbReference type="Proteomes" id="UP001634394">
    <property type="component" value="Unassembled WGS sequence"/>
</dbReference>
<feature type="compositionally biased region" description="Polar residues" evidence="6">
    <location>
        <begin position="709"/>
        <end position="719"/>
    </location>
</feature>
<evidence type="ECO:0000256" key="2">
    <source>
        <dbReference type="ARBA" id="ARBA00022723"/>
    </source>
</evidence>
<evidence type="ECO:0000256" key="3">
    <source>
        <dbReference type="ARBA" id="ARBA00022771"/>
    </source>
</evidence>
<proteinExistence type="inferred from homology"/>
<dbReference type="EMBL" id="JBJQND010000003">
    <property type="protein sequence ID" value="KAL3882888.1"/>
    <property type="molecule type" value="Genomic_DNA"/>
</dbReference>
<dbReference type="CDD" id="cd16510">
    <property type="entry name" value="RING-HC_IAPs"/>
    <property type="match status" value="1"/>
</dbReference>
<gene>
    <name evidence="8" type="ORF">ACJMK2_029190</name>
</gene>
<feature type="compositionally biased region" description="Polar residues" evidence="6">
    <location>
        <begin position="390"/>
        <end position="409"/>
    </location>
</feature>
<evidence type="ECO:0000259" key="7">
    <source>
        <dbReference type="PROSITE" id="PS50089"/>
    </source>
</evidence>
<feature type="compositionally biased region" description="Polar residues" evidence="6">
    <location>
        <begin position="669"/>
        <end position="681"/>
    </location>
</feature>
<dbReference type="SMART" id="SM00238">
    <property type="entry name" value="BIR"/>
    <property type="match status" value="3"/>
</dbReference>
<comment type="caution">
    <text evidence="8">The sequence shown here is derived from an EMBL/GenBank/DDBJ whole genome shotgun (WGS) entry which is preliminary data.</text>
</comment>
<name>A0ABD3XBP4_SINWO</name>
<dbReference type="InterPro" id="IPR001370">
    <property type="entry name" value="BIR_rpt"/>
</dbReference>
<keyword evidence="9" id="KW-1185">Reference proteome</keyword>
<dbReference type="CDD" id="cd00022">
    <property type="entry name" value="BIR"/>
    <property type="match status" value="3"/>
</dbReference>
<dbReference type="AlphaFoldDB" id="A0ABD3XBP4"/>
<keyword evidence="2" id="KW-0479">Metal-binding</keyword>
<feature type="compositionally biased region" description="Polar residues" evidence="6">
    <location>
        <begin position="493"/>
        <end position="503"/>
    </location>
</feature>
<feature type="region of interest" description="Disordered" evidence="6">
    <location>
        <begin position="634"/>
        <end position="725"/>
    </location>
</feature>
<comment type="similarity">
    <text evidence="1">Belongs to the IAP family.</text>
</comment>
<dbReference type="InterPro" id="IPR001841">
    <property type="entry name" value="Znf_RING"/>
</dbReference>
<evidence type="ECO:0000256" key="1">
    <source>
        <dbReference type="ARBA" id="ARBA00006672"/>
    </source>
</evidence>
<dbReference type="PANTHER" id="PTHR10044">
    <property type="entry name" value="INHIBITOR OF APOPTOSIS"/>
    <property type="match status" value="1"/>
</dbReference>
<dbReference type="PROSITE" id="PS50089">
    <property type="entry name" value="ZF_RING_2"/>
    <property type="match status" value="1"/>
</dbReference>
<feature type="region of interest" description="Disordered" evidence="6">
    <location>
        <begin position="382"/>
        <end position="474"/>
    </location>
</feature>
<dbReference type="GO" id="GO:0008270">
    <property type="term" value="F:zinc ion binding"/>
    <property type="evidence" value="ECO:0007669"/>
    <property type="project" value="UniProtKB-KW"/>
</dbReference>
<evidence type="ECO:0000256" key="4">
    <source>
        <dbReference type="ARBA" id="ARBA00022833"/>
    </source>
</evidence>
<reference evidence="8 9" key="1">
    <citation type="submission" date="2024-11" db="EMBL/GenBank/DDBJ databases">
        <title>Chromosome-level genome assembly of the freshwater bivalve Anodonta woodiana.</title>
        <authorList>
            <person name="Chen X."/>
        </authorList>
    </citation>
    <scope>NUCLEOTIDE SEQUENCE [LARGE SCALE GENOMIC DNA]</scope>
    <source>
        <strain evidence="8">MN2024</strain>
        <tissue evidence="8">Gills</tissue>
    </source>
</reference>
<feature type="domain" description="RING-type" evidence="7">
    <location>
        <begin position="1060"/>
        <end position="1094"/>
    </location>
</feature>
<dbReference type="InterPro" id="IPR013083">
    <property type="entry name" value="Znf_RING/FYVE/PHD"/>
</dbReference>
<dbReference type="InterPro" id="IPR050784">
    <property type="entry name" value="IAP"/>
</dbReference>
<dbReference type="Gene3D" id="3.30.40.10">
    <property type="entry name" value="Zinc/RING finger domain, C3HC4 (zinc finger)"/>
    <property type="match status" value="1"/>
</dbReference>
<evidence type="ECO:0000256" key="6">
    <source>
        <dbReference type="SAM" id="MobiDB-lite"/>
    </source>
</evidence>
<evidence type="ECO:0000313" key="8">
    <source>
        <dbReference type="EMBL" id="KAL3882888.1"/>
    </source>
</evidence>
<dbReference type="Gene3D" id="1.10.1170.10">
    <property type="entry name" value="Inhibitor Of Apoptosis Protein (2mihbC-IAP-1), Chain A"/>
    <property type="match status" value="3"/>
</dbReference>
<dbReference type="SUPFAM" id="SSF57924">
    <property type="entry name" value="Inhibitor of apoptosis (IAP) repeat"/>
    <property type="match status" value="3"/>
</dbReference>
<feature type="region of interest" description="Disordered" evidence="6">
    <location>
        <begin position="1"/>
        <end position="21"/>
    </location>
</feature>
<dbReference type="Pfam" id="PF00653">
    <property type="entry name" value="BIR"/>
    <property type="match status" value="3"/>
</dbReference>
<organism evidence="8 9">
    <name type="scientific">Sinanodonta woodiana</name>
    <name type="common">Chinese pond mussel</name>
    <name type="synonym">Anodonta woodiana</name>
    <dbReference type="NCBI Taxonomy" id="1069815"/>
    <lineage>
        <taxon>Eukaryota</taxon>
        <taxon>Metazoa</taxon>
        <taxon>Spiralia</taxon>
        <taxon>Lophotrochozoa</taxon>
        <taxon>Mollusca</taxon>
        <taxon>Bivalvia</taxon>
        <taxon>Autobranchia</taxon>
        <taxon>Heteroconchia</taxon>
        <taxon>Palaeoheterodonta</taxon>
        <taxon>Unionida</taxon>
        <taxon>Unionoidea</taxon>
        <taxon>Unionidae</taxon>
        <taxon>Unioninae</taxon>
        <taxon>Sinanodonta</taxon>
    </lineage>
</organism>
<evidence type="ECO:0000256" key="5">
    <source>
        <dbReference type="PROSITE-ProRule" id="PRU00175"/>
    </source>
</evidence>
<protein>
    <recommendedName>
        <fullName evidence="7">RING-type domain-containing protein</fullName>
    </recommendedName>
</protein>
<feature type="region of interest" description="Disordered" evidence="6">
    <location>
        <begin position="487"/>
        <end position="509"/>
    </location>
</feature>
<keyword evidence="4" id="KW-0862">Zinc</keyword>
<dbReference type="FunFam" id="1.10.1170.10:FF:000002">
    <property type="entry name" value="Baculoviral IAP repeat containing 7"/>
    <property type="match status" value="1"/>
</dbReference>
<sequence>MEPSLSDEELQSGDHSTDLCAEKGKEINLVSRQNVDVEGTNSVNIDGEVVSSEFAHIVEGIPTEKNEDKTDARPVEKLICNDMESGAKVNDNKEDPSVNNEEYEGYKRAGLTSFGHMVSVDHNESKHQLVAIVEWYLSRICILWTLVVRSYLLNGQFMTTRLWGLMIAIEYQGRFFKYTVQKIVLEVLTYSTSSRGTILELNPDVPCELMPNFQQRGLKHHSWQKAVTKISGILDGTAFSKSQRREAAQGWKDCMTSVNELAFDGKTDIRKFYPDIHVFQYHHSQMEFTVCAVPRYDVIPVRESSNQPLSDTVDPTASLDDFMTDPQILDQFAFEMRVSRPSAFSPHSVIAQETDQHATHAYVFTMSQNESTRELCTRENNLPAPAFPASISSRSSEGPSQTTSSTFSPIPSADLLRQGDSSQTTDLCPNRSADHHNSNWLQKNNDTKEEVAPNETRSASVDDSLWDAPGTPDTININERGQTEVAALKESNAGETTKNQQKVSETKKEPSPIYLDYAEKTTRIATFKEWSPELKQPEEFADCGFYYTGVNDHVRCFHCGILLHEWKREDDPWIEHARHSPKCRHVRMMKGEKFISQAAMMTKERYHHSQMEFTVCAVPWYDVIPSADLLRQGDSSQTTDFCPNRSADHHSSNWLQKNNDTKEEVAPNETGSASVDDSQSLWDAPGTPDTININERGQTEVAALKESNAGETTKNQQKVSETKKEPSPIYLDYAEKTTRIATFKEWSPELKQPEEFADCGFYYTGVNDHVRCFHCGILLHEWKREDDPWIEHARHSPKCRHVRMMKGEKFISPAAMMTKEREAERNGGGNKAPENNEAATAVPLKEEVWLLAVQRSYGSNQSDTAQGESSLMLPSSEQNRRQNVSDNLPTVSAHVDSVLEPPPKYPQYAVKNMRINSFQGWPAELRQRPEEMAECGFYYAGFNDCVHCFFCGVELQQWMSEDDPWIEHARWSISCVYVLKMKGKEFVSLIKLATEVAEREEPTRNNSGGNHASQDRKKEAAPTVVIQEGHTTKGNTKSEQSQKDRQKMKRHRALRGATLCKFCRANTISVVFLPCGHFVTCPDCAPAMTKCPICGTLIEGRKQIFYQQEFV</sequence>
<feature type="compositionally biased region" description="Acidic residues" evidence="6">
    <location>
        <begin position="1"/>
        <end position="11"/>
    </location>
</feature>
<accession>A0ABD3XBP4</accession>
<evidence type="ECO:0000313" key="9">
    <source>
        <dbReference type="Proteomes" id="UP001634394"/>
    </source>
</evidence>
<keyword evidence="3 5" id="KW-0863">Zinc-finger</keyword>
<feature type="region of interest" description="Disordered" evidence="6">
    <location>
        <begin position="998"/>
        <end position="1048"/>
    </location>
</feature>
<dbReference type="Pfam" id="PF13920">
    <property type="entry name" value="zf-C3HC4_3"/>
    <property type="match status" value="1"/>
</dbReference>
<dbReference type="PROSITE" id="PS50143">
    <property type="entry name" value="BIR_REPEAT_2"/>
    <property type="match status" value="3"/>
</dbReference>
<dbReference type="PANTHER" id="PTHR10044:SF174">
    <property type="entry name" value="DEATH-ASSOCIATED INHIBITOR OF APOPTOSIS 1"/>
    <property type="match status" value="1"/>
</dbReference>